<dbReference type="PANTHER" id="PTHR36927:SF4">
    <property type="entry name" value="BLR5718 PROTEIN"/>
    <property type="match status" value="1"/>
</dbReference>
<dbReference type="KEGG" id="orp:MOP44_19140"/>
<evidence type="ECO:0000313" key="3">
    <source>
        <dbReference type="EMBL" id="UWZ82674.1"/>
    </source>
</evidence>
<gene>
    <name evidence="3" type="ORF">MOP44_19140</name>
</gene>
<evidence type="ECO:0000256" key="1">
    <source>
        <dbReference type="SAM" id="Phobius"/>
    </source>
</evidence>
<reference evidence="3" key="1">
    <citation type="submission" date="2021-04" db="EMBL/GenBank/DDBJ databases">
        <title>Phylogenetic analysis of Acidobacteriaceae.</title>
        <authorList>
            <person name="Qiu L."/>
            <person name="Zhang Q."/>
        </authorList>
    </citation>
    <scope>NUCLEOTIDE SEQUENCE</scope>
    <source>
        <strain evidence="3">DSM 25168</strain>
    </source>
</reference>
<keyword evidence="3" id="KW-0808">Transferase</keyword>
<evidence type="ECO:0000313" key="4">
    <source>
        <dbReference type="Proteomes" id="UP001059380"/>
    </source>
</evidence>
<keyword evidence="1" id="KW-1133">Transmembrane helix</keyword>
<dbReference type="InterPro" id="IPR002656">
    <property type="entry name" value="Acyl_transf_3_dom"/>
</dbReference>
<keyword evidence="3" id="KW-0012">Acyltransferase</keyword>
<feature type="transmembrane region" description="Helical" evidence="1">
    <location>
        <begin position="195"/>
        <end position="216"/>
    </location>
</feature>
<feature type="transmembrane region" description="Helical" evidence="1">
    <location>
        <begin position="152"/>
        <end position="174"/>
    </location>
</feature>
<feature type="transmembrane region" description="Helical" evidence="1">
    <location>
        <begin position="257"/>
        <end position="277"/>
    </location>
</feature>
<dbReference type="GO" id="GO:0016747">
    <property type="term" value="F:acyltransferase activity, transferring groups other than amino-acyl groups"/>
    <property type="evidence" value="ECO:0007669"/>
    <property type="project" value="InterPro"/>
</dbReference>
<dbReference type="InterPro" id="IPR050623">
    <property type="entry name" value="Glucan_succinyl_AcylTrfase"/>
</dbReference>
<feature type="transmembrane region" description="Helical" evidence="1">
    <location>
        <begin position="34"/>
        <end position="57"/>
    </location>
</feature>
<dbReference type="RefSeq" id="WP_260791861.1">
    <property type="nucleotide sequence ID" value="NZ_CP093313.1"/>
</dbReference>
<keyword evidence="1" id="KW-0472">Membrane</keyword>
<feature type="transmembrane region" description="Helical" evidence="1">
    <location>
        <begin position="69"/>
        <end position="92"/>
    </location>
</feature>
<organism evidence="3 4">
    <name type="scientific">Occallatibacter riparius</name>
    <dbReference type="NCBI Taxonomy" id="1002689"/>
    <lineage>
        <taxon>Bacteria</taxon>
        <taxon>Pseudomonadati</taxon>
        <taxon>Acidobacteriota</taxon>
        <taxon>Terriglobia</taxon>
        <taxon>Terriglobales</taxon>
        <taxon>Acidobacteriaceae</taxon>
        <taxon>Occallatibacter</taxon>
    </lineage>
</organism>
<name>A0A9J7BLM1_9BACT</name>
<feature type="transmembrane region" description="Helical" evidence="1">
    <location>
        <begin position="297"/>
        <end position="318"/>
    </location>
</feature>
<feature type="domain" description="Acyltransferase 3" evidence="2">
    <location>
        <begin position="26"/>
        <end position="381"/>
    </location>
</feature>
<feature type="transmembrane region" description="Helical" evidence="1">
    <location>
        <begin position="113"/>
        <end position="132"/>
    </location>
</feature>
<sequence>MTTAIVEPRVIRDQFARQENPPQREYYIDHLRTVLTMQVIVFHCAITYGSVGGWFYFEVKHSEALSSQILSLFVLTSQAYFMGFFFLLAGYFTPPSLERKGYARFIADRLLRLGLPLLAFCIFLGPLTIAMAQTAQGRDFWQTMLSVWKGMYFVNGPLWFTQALLMFSVAYCVYRWLTRTPLNQARRDSSSVPRSVWWLASAVVVGAVAVLFRVRYPVGKNALGLQIGFFSSYIFLFAVGVAAWRHDWLRQLTWARARWWILSLPFLWVLMPIHLSLDRTPDTWSAVSFAKGMPWAAIFWAVWEPFVAWGFIAAFLLAFRKYTNVKTPMWLWLDRRAYAAYIIHPVLLVGAALLLRSWAALPMIKWACTGSIAVAACWLVADPLVRVPGLRRIL</sequence>
<proteinExistence type="predicted"/>
<dbReference type="Proteomes" id="UP001059380">
    <property type="component" value="Chromosome"/>
</dbReference>
<dbReference type="PANTHER" id="PTHR36927">
    <property type="entry name" value="BLR4337 PROTEIN"/>
    <property type="match status" value="1"/>
</dbReference>
<evidence type="ECO:0000259" key="2">
    <source>
        <dbReference type="Pfam" id="PF01757"/>
    </source>
</evidence>
<keyword evidence="1" id="KW-0812">Transmembrane</keyword>
<dbReference type="EMBL" id="CP093313">
    <property type="protein sequence ID" value="UWZ82674.1"/>
    <property type="molecule type" value="Genomic_DNA"/>
</dbReference>
<keyword evidence="4" id="KW-1185">Reference proteome</keyword>
<feature type="transmembrane region" description="Helical" evidence="1">
    <location>
        <begin position="338"/>
        <end position="358"/>
    </location>
</feature>
<feature type="transmembrane region" description="Helical" evidence="1">
    <location>
        <begin position="222"/>
        <end position="245"/>
    </location>
</feature>
<accession>A0A9J7BLM1</accession>
<protein>
    <submittedName>
        <fullName evidence="3">Acyltransferase</fullName>
    </submittedName>
</protein>
<dbReference type="Pfam" id="PF01757">
    <property type="entry name" value="Acyl_transf_3"/>
    <property type="match status" value="1"/>
</dbReference>
<dbReference type="AlphaFoldDB" id="A0A9J7BLM1"/>